<dbReference type="EMBL" id="UPSH01000001">
    <property type="protein sequence ID" value="VBB18395.1"/>
    <property type="molecule type" value="Genomic_DNA"/>
</dbReference>
<accession>A0A5K0U9C6</accession>
<feature type="region of interest" description="Disordered" evidence="1">
    <location>
        <begin position="172"/>
        <end position="198"/>
    </location>
</feature>
<keyword evidence="3" id="KW-1185">Reference proteome</keyword>
<gene>
    <name evidence="2" type="ORF">YASMINEVIRUS_858</name>
</gene>
<feature type="compositionally biased region" description="Basic and acidic residues" evidence="1">
    <location>
        <begin position="172"/>
        <end position="184"/>
    </location>
</feature>
<reference evidence="2 3" key="1">
    <citation type="submission" date="2018-10" db="EMBL/GenBank/DDBJ databases">
        <authorList>
            <consortium name="IHU Genomes"/>
        </authorList>
    </citation>
    <scope>NUCLEOTIDE SEQUENCE [LARGE SCALE GENOMIC DNA]</scope>
    <source>
        <strain evidence="2 3">A1</strain>
    </source>
</reference>
<comment type="caution">
    <text evidence="2">The sequence shown here is derived from an EMBL/GenBank/DDBJ whole genome shotgun (WGS) entry which is preliminary data.</text>
</comment>
<evidence type="ECO:0000313" key="2">
    <source>
        <dbReference type="EMBL" id="VBB18395.1"/>
    </source>
</evidence>
<evidence type="ECO:0000256" key="1">
    <source>
        <dbReference type="SAM" id="MobiDB-lite"/>
    </source>
</evidence>
<dbReference type="Proteomes" id="UP000594342">
    <property type="component" value="Unassembled WGS sequence"/>
</dbReference>
<protein>
    <submittedName>
        <fullName evidence="2">Uncharacterized protein</fullName>
    </submittedName>
</protein>
<sequence length="223" mass="26092">MSSKVVINCSVDDLIQDIKRTTDPIKLIMLKKFLAIKMTQLRAEADDPSLDDLSDDLSNAPSTDSDERGDRRETKDPKSAKAKHELNRILKQQKEGLNELDKVTKIKAYIDMMDDNKREADRREIEKNRGKREHEWESKGIYDPRYVKYQKDDTMNNKMMERLNSEIDFRTDEHGKMKIERPFDDGEPGSTEEFARYVPSKDDKVKYVPKNKGAIGQRRPIRR</sequence>
<evidence type="ECO:0000313" key="3">
    <source>
        <dbReference type="Proteomes" id="UP000594342"/>
    </source>
</evidence>
<feature type="region of interest" description="Disordered" evidence="1">
    <location>
        <begin position="47"/>
        <end position="86"/>
    </location>
</feature>
<proteinExistence type="predicted"/>
<feature type="compositionally biased region" description="Basic and acidic residues" evidence="1">
    <location>
        <begin position="65"/>
        <end position="86"/>
    </location>
</feature>
<name>A0A5K0U9C6_9VIRU</name>
<organism evidence="2 3">
    <name type="scientific">Yasminevirus sp. GU-2018</name>
    <dbReference type="NCBI Taxonomy" id="2420051"/>
    <lineage>
        <taxon>Viruses</taxon>
        <taxon>Varidnaviria</taxon>
        <taxon>Bamfordvirae</taxon>
        <taxon>Nucleocytoviricota</taxon>
        <taxon>Megaviricetes</taxon>
        <taxon>Imitervirales</taxon>
        <taxon>Mimiviridae</taxon>
        <taxon>Klosneuvirinae</taxon>
        <taxon>Yasminevirus</taxon>
        <taxon>Yasminevirus saudimassiliense</taxon>
    </lineage>
</organism>